<keyword evidence="16" id="KW-0234">DNA repair</keyword>
<dbReference type="InterPro" id="IPR014145">
    <property type="entry name" value="LigD_pol_dom"/>
</dbReference>
<organism evidence="23 24">
    <name type="scientific">Asticcacaulis taihuensis</name>
    <dbReference type="NCBI Taxonomy" id="260084"/>
    <lineage>
        <taxon>Bacteria</taxon>
        <taxon>Pseudomonadati</taxon>
        <taxon>Pseudomonadota</taxon>
        <taxon>Alphaproteobacteria</taxon>
        <taxon>Caulobacterales</taxon>
        <taxon>Caulobacteraceae</taxon>
        <taxon>Asticcacaulis</taxon>
    </lineage>
</organism>
<dbReference type="GO" id="GO:0003887">
    <property type="term" value="F:DNA-directed DNA polymerase activity"/>
    <property type="evidence" value="ECO:0007669"/>
    <property type="project" value="UniProtKB-KW"/>
</dbReference>
<dbReference type="InterPro" id="IPR052171">
    <property type="entry name" value="NHEJ_LigD"/>
</dbReference>
<dbReference type="CDD" id="cd07906">
    <property type="entry name" value="Adenylation_DNA_ligase_LigD_LigC"/>
    <property type="match status" value="1"/>
</dbReference>
<keyword evidence="18" id="KW-0511">Multifunctional enzyme</keyword>
<dbReference type="OrthoDB" id="9802472at2"/>
<dbReference type="EC" id="6.5.1.1" evidence="2"/>
<keyword evidence="17" id="KW-0464">Manganese</keyword>
<dbReference type="GO" id="GO:0006310">
    <property type="term" value="P:DNA recombination"/>
    <property type="evidence" value="ECO:0007669"/>
    <property type="project" value="UniProtKB-KW"/>
</dbReference>
<keyword evidence="24" id="KW-1185">Reference proteome</keyword>
<dbReference type="NCBIfam" id="TIGR02778">
    <property type="entry name" value="ligD_pol"/>
    <property type="match status" value="1"/>
</dbReference>
<keyword evidence="5" id="KW-0548">Nucleotidyltransferase</keyword>
<evidence type="ECO:0000313" key="24">
    <source>
        <dbReference type="Proteomes" id="UP000199150"/>
    </source>
</evidence>
<keyword evidence="9" id="KW-0227">DNA damage</keyword>
<evidence type="ECO:0000256" key="17">
    <source>
        <dbReference type="ARBA" id="ARBA00023211"/>
    </source>
</evidence>
<evidence type="ECO:0000256" key="15">
    <source>
        <dbReference type="ARBA" id="ARBA00023172"/>
    </source>
</evidence>
<evidence type="ECO:0000256" key="20">
    <source>
        <dbReference type="ARBA" id="ARBA00034003"/>
    </source>
</evidence>
<keyword evidence="12" id="KW-0067">ATP-binding</keyword>
<evidence type="ECO:0000256" key="1">
    <source>
        <dbReference type="ARBA" id="ARBA00001936"/>
    </source>
</evidence>
<name>A0A1G4PWF9_9CAUL</name>
<keyword evidence="8" id="KW-0547">Nucleotide-binding</keyword>
<dbReference type="InterPro" id="IPR012310">
    <property type="entry name" value="DNA_ligase_ATP-dep_cent"/>
</dbReference>
<accession>A0A1G4PWF9</accession>
<evidence type="ECO:0000256" key="4">
    <source>
        <dbReference type="ARBA" id="ARBA00022679"/>
    </source>
</evidence>
<dbReference type="PANTHER" id="PTHR42705:SF2">
    <property type="entry name" value="BIFUNCTIONAL NON-HOMOLOGOUS END JOINING PROTEIN LIGD"/>
    <property type="match status" value="1"/>
</dbReference>
<dbReference type="SUPFAM" id="SSF56091">
    <property type="entry name" value="DNA ligase/mRNA capping enzyme, catalytic domain"/>
    <property type="match status" value="1"/>
</dbReference>
<dbReference type="Pfam" id="PF21686">
    <property type="entry name" value="LigD_Prim-Pol"/>
    <property type="match status" value="1"/>
</dbReference>
<dbReference type="InterPro" id="IPR033651">
    <property type="entry name" value="PaeLigD_Pol-like"/>
</dbReference>
<evidence type="ECO:0000256" key="7">
    <source>
        <dbReference type="ARBA" id="ARBA00022723"/>
    </source>
</evidence>
<evidence type="ECO:0000256" key="6">
    <source>
        <dbReference type="ARBA" id="ARBA00022722"/>
    </source>
</evidence>
<keyword evidence="11" id="KW-0269">Exonuclease</keyword>
<dbReference type="InterPro" id="IPR012340">
    <property type="entry name" value="NA-bd_OB-fold"/>
</dbReference>
<dbReference type="RefSeq" id="WP_090643733.1">
    <property type="nucleotide sequence ID" value="NZ_CBCRYE010000001.1"/>
</dbReference>
<gene>
    <name evidence="23" type="ORF">SAMN02927928_0720</name>
</gene>
<evidence type="ECO:0000313" key="23">
    <source>
        <dbReference type="EMBL" id="SCW36616.1"/>
    </source>
</evidence>
<evidence type="ECO:0000256" key="12">
    <source>
        <dbReference type="ARBA" id="ARBA00022840"/>
    </source>
</evidence>
<dbReference type="InterPro" id="IPR014143">
    <property type="entry name" value="NHEJ_ligase_prk"/>
</dbReference>
<dbReference type="Proteomes" id="UP000199150">
    <property type="component" value="Unassembled WGS sequence"/>
</dbReference>
<dbReference type="Gene3D" id="2.40.50.140">
    <property type="entry name" value="Nucleic acid-binding proteins"/>
    <property type="match status" value="1"/>
</dbReference>
<dbReference type="NCBIfam" id="TIGR02779">
    <property type="entry name" value="NHEJ_ligase_lig"/>
    <property type="match status" value="1"/>
</dbReference>
<evidence type="ECO:0000256" key="13">
    <source>
        <dbReference type="ARBA" id="ARBA00022932"/>
    </source>
</evidence>
<evidence type="ECO:0000256" key="8">
    <source>
        <dbReference type="ARBA" id="ARBA00022741"/>
    </source>
</evidence>
<dbReference type="EMBL" id="FMTS01000001">
    <property type="protein sequence ID" value="SCW36616.1"/>
    <property type="molecule type" value="Genomic_DNA"/>
</dbReference>
<dbReference type="Gene3D" id="3.90.920.10">
    <property type="entry name" value="DNA primase, PRIM domain"/>
    <property type="match status" value="1"/>
</dbReference>
<feature type="domain" description="ATP-dependent DNA ligase family profile" evidence="22">
    <location>
        <begin position="116"/>
        <end position="258"/>
    </location>
</feature>
<evidence type="ECO:0000256" key="9">
    <source>
        <dbReference type="ARBA" id="ARBA00022763"/>
    </source>
</evidence>
<dbReference type="GO" id="GO:0004527">
    <property type="term" value="F:exonuclease activity"/>
    <property type="evidence" value="ECO:0007669"/>
    <property type="project" value="UniProtKB-KW"/>
</dbReference>
<evidence type="ECO:0000256" key="2">
    <source>
        <dbReference type="ARBA" id="ARBA00012727"/>
    </source>
</evidence>
<keyword evidence="13" id="KW-0239">DNA-directed DNA polymerase</keyword>
<keyword evidence="15" id="KW-0233">DNA recombination</keyword>
<reference evidence="24" key="1">
    <citation type="submission" date="2016-10" db="EMBL/GenBank/DDBJ databases">
        <authorList>
            <person name="Varghese N."/>
            <person name="Submissions S."/>
        </authorList>
    </citation>
    <scope>NUCLEOTIDE SEQUENCE [LARGE SCALE GENOMIC DNA]</scope>
    <source>
        <strain evidence="24">CGMCC 1.3431</strain>
    </source>
</reference>
<keyword evidence="4" id="KW-0808">Transferase</keyword>
<dbReference type="InterPro" id="IPR012309">
    <property type="entry name" value="DNA_ligase_ATP-dep_C"/>
</dbReference>
<dbReference type="GO" id="GO:0003677">
    <property type="term" value="F:DNA binding"/>
    <property type="evidence" value="ECO:0007669"/>
    <property type="project" value="UniProtKB-KW"/>
</dbReference>
<dbReference type="Gene3D" id="3.30.470.30">
    <property type="entry name" value="DNA ligase/mRNA capping enzyme"/>
    <property type="match status" value="1"/>
</dbReference>
<evidence type="ECO:0000256" key="16">
    <source>
        <dbReference type="ARBA" id="ARBA00023204"/>
    </source>
</evidence>
<dbReference type="STRING" id="260084.SAMN02927928_0720"/>
<dbReference type="CDD" id="cd07971">
    <property type="entry name" value="OBF_DNA_ligase_LigD"/>
    <property type="match status" value="1"/>
</dbReference>
<dbReference type="NCBIfam" id="TIGR02776">
    <property type="entry name" value="NHEJ_ligase_prk"/>
    <property type="match status" value="1"/>
</dbReference>
<protein>
    <recommendedName>
        <fullName evidence="2">DNA ligase (ATP)</fullName>
        <ecNumber evidence="2">6.5.1.1</ecNumber>
    </recommendedName>
    <alternativeName>
        <fullName evidence="19">NHEJ DNA polymerase</fullName>
    </alternativeName>
</protein>
<comment type="catalytic activity">
    <reaction evidence="20">
        <text>ATP + (deoxyribonucleotide)n-3'-hydroxyl + 5'-phospho-(deoxyribonucleotide)m = (deoxyribonucleotide)n+m + AMP + diphosphate.</text>
        <dbReference type="EC" id="6.5.1.1"/>
    </reaction>
</comment>
<dbReference type="Pfam" id="PF01068">
    <property type="entry name" value="DNA_ligase_A_M"/>
    <property type="match status" value="1"/>
</dbReference>
<dbReference type="SUPFAM" id="SSF50249">
    <property type="entry name" value="Nucleic acid-binding proteins"/>
    <property type="match status" value="1"/>
</dbReference>
<evidence type="ECO:0000256" key="18">
    <source>
        <dbReference type="ARBA" id="ARBA00023268"/>
    </source>
</evidence>
<feature type="region of interest" description="Disordered" evidence="21">
    <location>
        <begin position="341"/>
        <end position="364"/>
    </location>
</feature>
<dbReference type="PROSITE" id="PS50160">
    <property type="entry name" value="DNA_LIGASE_A3"/>
    <property type="match status" value="1"/>
</dbReference>
<keyword evidence="3" id="KW-0436">Ligase</keyword>
<dbReference type="GO" id="GO:0003910">
    <property type="term" value="F:DNA ligase (ATP) activity"/>
    <property type="evidence" value="ECO:0007669"/>
    <property type="project" value="UniProtKB-EC"/>
</dbReference>
<evidence type="ECO:0000256" key="3">
    <source>
        <dbReference type="ARBA" id="ARBA00022598"/>
    </source>
</evidence>
<evidence type="ECO:0000256" key="5">
    <source>
        <dbReference type="ARBA" id="ARBA00022695"/>
    </source>
</evidence>
<evidence type="ECO:0000259" key="22">
    <source>
        <dbReference type="PROSITE" id="PS50160"/>
    </source>
</evidence>
<dbReference type="AlphaFoldDB" id="A0A1G4PWF9"/>
<dbReference type="GO" id="GO:0005524">
    <property type="term" value="F:ATP binding"/>
    <property type="evidence" value="ECO:0007669"/>
    <property type="project" value="UniProtKB-KW"/>
</dbReference>
<evidence type="ECO:0000256" key="11">
    <source>
        <dbReference type="ARBA" id="ARBA00022839"/>
    </source>
</evidence>
<comment type="cofactor">
    <cofactor evidence="1">
        <name>Mn(2+)</name>
        <dbReference type="ChEBI" id="CHEBI:29035"/>
    </cofactor>
</comment>
<evidence type="ECO:0000256" key="21">
    <source>
        <dbReference type="SAM" id="MobiDB-lite"/>
    </source>
</evidence>
<dbReference type="GO" id="GO:0006281">
    <property type="term" value="P:DNA repair"/>
    <property type="evidence" value="ECO:0007669"/>
    <property type="project" value="UniProtKB-KW"/>
</dbReference>
<dbReference type="CDD" id="cd04862">
    <property type="entry name" value="PaeLigD_Pol_like"/>
    <property type="match status" value="1"/>
</dbReference>
<evidence type="ECO:0000256" key="10">
    <source>
        <dbReference type="ARBA" id="ARBA00022801"/>
    </source>
</evidence>
<evidence type="ECO:0000256" key="14">
    <source>
        <dbReference type="ARBA" id="ARBA00023125"/>
    </source>
</evidence>
<dbReference type="InterPro" id="IPR014146">
    <property type="entry name" value="LigD_ligase_dom"/>
</dbReference>
<proteinExistence type="predicted"/>
<keyword evidence="7" id="KW-0479">Metal-binding</keyword>
<dbReference type="Pfam" id="PF04679">
    <property type="entry name" value="DNA_ligase_A_C"/>
    <property type="match status" value="1"/>
</dbReference>
<keyword evidence="10" id="KW-0378">Hydrolase</keyword>
<dbReference type="Gene3D" id="3.30.1490.70">
    <property type="match status" value="1"/>
</dbReference>
<sequence>MDDQGYRAARAKAAKATKGAKLQFRELELATLADAVPPGPEWVHEVKFDGYRTLTVIDAGQVTMYSRSGLDWTAKYADIARRLKALKIDNAILDGEIVALNEHGASSFSRLKAELMAGRSDELQYYVFDLLILNGEDLTGQTLLERKAKLETLLASADFENHVIYSEHFAENANFLPHLCNLDMEGIISKRADSTYHGGRGKTWLKVKCHKRQEFLIVGFTESTHAGRGFRSLLLGYYDGPTLKFAGKVGTGFNGDLLQDIRAKLDKLKVISKPFSKLPPDVGRGIWVEPKLVCEVEFTEWTPEGRLRHPSFQGLREDKSAKAIGRDTEMPVKAAVKAAAKEVRGETPPGKQRHPSAPLKTPDRIDVGGIGISHPDRIVFPDVGITKLQLVQFYESIAERILPHIVNRPLSLVRVPDNVDGQQFFQRHLPERGGLHNVQVVNVPVKERTEDYMQISDKLGLLSLVQWGGIEFHPWGSHSDAPTLPDRMIFDLDPDPEAPWDNVIDGAAEIRERMRELGLTSFLKTTGGKGLHVVVPIERKYGWPAIKGFTRAIAESMAQDSPTRYIANMSKAKRKGRIFIDYLRNDLTSTAASAFSVRARPGAGVSTPLFWRELTPSLRPGDYTLLTLGKRLKSQRTDPWADYFDLEQSLRPEILNALNIKDI</sequence>
<keyword evidence="6" id="KW-0540">Nuclease</keyword>
<evidence type="ECO:0000256" key="19">
    <source>
        <dbReference type="ARBA" id="ARBA00029943"/>
    </source>
</evidence>
<dbReference type="PANTHER" id="PTHR42705">
    <property type="entry name" value="BIFUNCTIONAL NON-HOMOLOGOUS END JOINING PROTEIN LIGD"/>
    <property type="match status" value="1"/>
</dbReference>
<keyword evidence="14" id="KW-0238">DNA-binding</keyword>
<dbReference type="GO" id="GO:0046872">
    <property type="term" value="F:metal ion binding"/>
    <property type="evidence" value="ECO:0007669"/>
    <property type="project" value="UniProtKB-KW"/>
</dbReference>